<organism evidence="2 3">
    <name type="scientific">Fimbriiglobus ruber</name>
    <dbReference type="NCBI Taxonomy" id="1908690"/>
    <lineage>
        <taxon>Bacteria</taxon>
        <taxon>Pseudomonadati</taxon>
        <taxon>Planctomycetota</taxon>
        <taxon>Planctomycetia</taxon>
        <taxon>Gemmatales</taxon>
        <taxon>Gemmataceae</taxon>
        <taxon>Fimbriiglobus</taxon>
    </lineage>
</organism>
<feature type="domain" description="SMEK" evidence="1">
    <location>
        <begin position="12"/>
        <end position="147"/>
    </location>
</feature>
<evidence type="ECO:0000313" key="3">
    <source>
        <dbReference type="Proteomes" id="UP000214646"/>
    </source>
</evidence>
<dbReference type="EMBL" id="NIDE01000017">
    <property type="protein sequence ID" value="OWK35480.1"/>
    <property type="molecule type" value="Genomic_DNA"/>
</dbReference>
<gene>
    <name evidence="2" type="ORF">FRUB_08043</name>
</gene>
<accession>A0A225D1J8</accession>
<dbReference type="NCBIfam" id="NF033859">
    <property type="entry name" value="SMEK_N"/>
    <property type="match status" value="1"/>
</dbReference>
<dbReference type="Pfam" id="PF21941">
    <property type="entry name" value="SMEK_N"/>
    <property type="match status" value="1"/>
</dbReference>
<reference evidence="3" key="1">
    <citation type="submission" date="2017-06" db="EMBL/GenBank/DDBJ databases">
        <title>Genome analysis of Fimbriiglobus ruber SP5, the first member of the order Planctomycetales with confirmed chitinolytic capability.</title>
        <authorList>
            <person name="Ravin N.V."/>
            <person name="Rakitin A.L."/>
            <person name="Ivanova A.A."/>
            <person name="Beletsky A.V."/>
            <person name="Kulichevskaya I.S."/>
            <person name="Mardanov A.V."/>
            <person name="Dedysh S.N."/>
        </authorList>
    </citation>
    <scope>NUCLEOTIDE SEQUENCE [LARGE SCALE GENOMIC DNA]</scope>
    <source>
        <strain evidence="3">SP5</strain>
    </source>
</reference>
<dbReference type="InterPro" id="IPR047740">
    <property type="entry name" value="SMEK_dom"/>
</dbReference>
<protein>
    <recommendedName>
        <fullName evidence="1">SMEK domain-containing protein</fullName>
    </recommendedName>
</protein>
<name>A0A225D1J8_9BACT</name>
<dbReference type="RefSeq" id="WP_143393750.1">
    <property type="nucleotide sequence ID" value="NZ_NIDE01000017.1"/>
</dbReference>
<dbReference type="OrthoDB" id="8440659at2"/>
<dbReference type="Proteomes" id="UP000214646">
    <property type="component" value="Unassembled WGS sequence"/>
</dbReference>
<evidence type="ECO:0000259" key="1">
    <source>
        <dbReference type="Pfam" id="PF21941"/>
    </source>
</evidence>
<keyword evidence="3" id="KW-1185">Reference proteome</keyword>
<sequence length="586" mass="66176">MVLKRTHALTFVADGLSLIKASCEQRGILGLFDNHKVAQHFFCQLLNAAYGLELVEMDRIQDNFPAIDLGDFNAKIAYQITATKRGDKVQNALDTFIRHQLNEKFTSLRILILGDRQQTYNRVKVPQGLLFSVDSDIIDIGNLLTHIATLDTVRIEEIQKILNQEMKFQSQIKLSPSDTCLNGLNIDIGVLREPPEESDKSETFTNDRVLRYVISKDKINDEQQVIITPQMDYLSCLRGTATVEAISYFYNPFKCQYPCLDITFVNNTGSSLAISEAVFEIAESVPDVSPVIVFKDDNAKMRLVIRNEGWGSVRNPVIKCNVLPTGALEIRPNPSIDHISAFEPYTQSFQLPDFEDLVSLDLESTFAALGVDLAAIQMPGFREQYSYVSHAMEHGLDKELWQHYGRFPDSESDAAWGPFPDGYAVVAGVLQYNDDVGAAYSLPFRVRVFLFQNKITLPRPPSYKYHIMLEPEGKKYEVFCPVSHSLQSGEVDRIHIRVGCLRSAQHKFRIRWRMNGGREVTSSPITLKHFVPKQWSKKRQALVEVGAPDGETQGHADPFQSMGCIEASILSTALMHQALRDQKHEK</sequence>
<dbReference type="AlphaFoldDB" id="A0A225D1J8"/>
<comment type="caution">
    <text evidence="2">The sequence shown here is derived from an EMBL/GenBank/DDBJ whole genome shotgun (WGS) entry which is preliminary data.</text>
</comment>
<proteinExistence type="predicted"/>
<evidence type="ECO:0000313" key="2">
    <source>
        <dbReference type="EMBL" id="OWK35480.1"/>
    </source>
</evidence>